<feature type="region of interest" description="Disordered" evidence="1">
    <location>
        <begin position="149"/>
        <end position="198"/>
    </location>
</feature>
<dbReference type="GeneID" id="40308192"/>
<dbReference type="EMBL" id="NWUJ01000016">
    <property type="protein sequence ID" value="PFH31266.1"/>
    <property type="molecule type" value="Genomic_DNA"/>
</dbReference>
<evidence type="ECO:0000313" key="3">
    <source>
        <dbReference type="Proteomes" id="UP000224006"/>
    </source>
</evidence>
<feature type="compositionally biased region" description="Low complexity" evidence="1">
    <location>
        <begin position="502"/>
        <end position="516"/>
    </location>
</feature>
<dbReference type="AlphaFoldDB" id="A0A2A9M5V3"/>
<reference evidence="2 3" key="1">
    <citation type="submission" date="2017-09" db="EMBL/GenBank/DDBJ databases">
        <title>Genome sequencing of Besnoitia besnoiti strain Bb-Ger1.</title>
        <authorList>
            <person name="Schares G."/>
            <person name="Venepally P."/>
            <person name="Lorenzi H.A."/>
        </authorList>
    </citation>
    <scope>NUCLEOTIDE SEQUENCE [LARGE SCALE GENOMIC DNA]</scope>
    <source>
        <strain evidence="2 3">Bb-Ger1</strain>
    </source>
</reference>
<comment type="caution">
    <text evidence="2">The sequence shown here is derived from an EMBL/GenBank/DDBJ whole genome shotgun (WGS) entry which is preliminary data.</text>
</comment>
<dbReference type="KEGG" id="bbes:BESB_031400"/>
<feature type="region of interest" description="Disordered" evidence="1">
    <location>
        <begin position="110"/>
        <end position="129"/>
    </location>
</feature>
<evidence type="ECO:0008006" key="4">
    <source>
        <dbReference type="Google" id="ProtNLM"/>
    </source>
</evidence>
<name>A0A2A9M5V3_BESBE</name>
<proteinExistence type="predicted"/>
<evidence type="ECO:0000256" key="1">
    <source>
        <dbReference type="SAM" id="MobiDB-lite"/>
    </source>
</evidence>
<dbReference type="Proteomes" id="UP000224006">
    <property type="component" value="Chromosome XIII"/>
</dbReference>
<keyword evidence="3" id="KW-1185">Reference proteome</keyword>
<feature type="compositionally biased region" description="Basic and acidic residues" evidence="1">
    <location>
        <begin position="234"/>
        <end position="243"/>
    </location>
</feature>
<feature type="region of interest" description="Disordered" evidence="1">
    <location>
        <begin position="457"/>
        <end position="532"/>
    </location>
</feature>
<sequence>MFSLLSGERSGRLASPFPSSASLGACVCLFFLVCTASARQSVSVAPPRSPTALRTGWEAGLQPQSFGCFSLFSSLTSLSSPLGSLASSHDAVAHWASLCPSCPSPLSCSPSPSLSPSSPPPPSSLLSSPRTGLSAAPVLYPVLSSAVSASKGGGGRADTPAICASHRGQSEERHAEAETRPSSERTGEPLASCAFPSPRRRSSLFSPLSAAVSTSSLGAFFSTFSCPVKRAHKAERSSDEAQRPKQNSLTFMSPLSLSLPPPASGELSKSVSSSSTFLASAAADSPTVQAPPPCFHAPSALGFASTSPFLSLPLASHVRGSFASPASSFARRRAPFFSRPRSSSLRFGAPPPASSPLSQPSLSFLFSASPASSAGAPECRERFAQSGAEEVVSLPPGELAPVSWKDVKETVEGPPKPPLLVTPDGQFDPDRPKPATPFGNLVALDAASSLLVQLPHALPEGGADRPPPLRRRAVGPPPAAAEASRSPATTSAAEPSGRKASDAGASAEGSGGAAAADAHEEEGGRRRRMPEDLTLLDVQEAEGGAWVKGKWLSDEEIDRAIAEGEQRIRPLVGELHSSRWGRGAEAQRPRPALWASQPEASDLGGGAAAAVARGRKPSLARACETQDAHADSFGVSCKRFDLCGGDFEEFQGELADRERERLEREEAEEHPHFTDEQIDRMDIFELKEELRLRGYRTGGPVDAVRLRLKQAVRDGPRVFEEGTQEEYPDNPLAQSFIEDSQRAVHTYQAALEEISKPVENPADPAQVIRRWIARTELSNAADDPVDYFHLDAAATGSGASAEDLEQIQKGVDEEEDREMTQEEKRELYDQQRHDLMAETVPKTFQPRDDDSIVAEEPLPHMDSEWDHLSMAERKRLYLEGNPNGVITETVRSLAEGFSVPEDFIGDFLCRQGVQPPIPVDVPLKDLTDPAAVWNLVEYLQIQDPAQIHNMYPLDTIEQIAEEFDCPIQHVFDACEALKIKLPFGAQSRLNVECYNAVTTLLEKMLFPDKKDREMVVEEEIG</sequence>
<dbReference type="STRING" id="94643.A0A2A9M5V3"/>
<gene>
    <name evidence="2" type="ORF">BESB_031400</name>
</gene>
<feature type="region of interest" description="Disordered" evidence="1">
    <location>
        <begin position="408"/>
        <end position="439"/>
    </location>
</feature>
<feature type="compositionally biased region" description="Low complexity" evidence="1">
    <location>
        <begin position="480"/>
        <end position="495"/>
    </location>
</feature>
<protein>
    <recommendedName>
        <fullName evidence="4">SAP domain-containing protein</fullName>
    </recommendedName>
</protein>
<accession>A0A2A9M5V3</accession>
<dbReference type="VEuPathDB" id="ToxoDB:BESB_031400"/>
<feature type="compositionally biased region" description="Basic and acidic residues" evidence="1">
    <location>
        <begin position="168"/>
        <end position="187"/>
    </location>
</feature>
<evidence type="ECO:0000313" key="2">
    <source>
        <dbReference type="EMBL" id="PFH31266.1"/>
    </source>
</evidence>
<organism evidence="2 3">
    <name type="scientific">Besnoitia besnoiti</name>
    <name type="common">Apicomplexan protozoan</name>
    <dbReference type="NCBI Taxonomy" id="94643"/>
    <lineage>
        <taxon>Eukaryota</taxon>
        <taxon>Sar</taxon>
        <taxon>Alveolata</taxon>
        <taxon>Apicomplexa</taxon>
        <taxon>Conoidasida</taxon>
        <taxon>Coccidia</taxon>
        <taxon>Eucoccidiorida</taxon>
        <taxon>Eimeriorina</taxon>
        <taxon>Sarcocystidae</taxon>
        <taxon>Besnoitia</taxon>
    </lineage>
</organism>
<feature type="region of interest" description="Disordered" evidence="1">
    <location>
        <begin position="234"/>
        <end position="255"/>
    </location>
</feature>
<dbReference type="RefSeq" id="XP_029215275.1">
    <property type="nucleotide sequence ID" value="XM_029361808.1"/>
</dbReference>
<dbReference type="OrthoDB" id="364843at2759"/>